<name>A0A4Y8KYS5_9BACT</name>
<comment type="caution">
    <text evidence="3">The sequence shown here is derived from an EMBL/GenBank/DDBJ whole genome shotgun (WGS) entry which is preliminary data.</text>
</comment>
<keyword evidence="4" id="KW-1185">Reference proteome</keyword>
<sequence length="102" mass="10652">MKLYITSLVLVFLLVNNAHSLQAEDLLPSEVYYNENIAVNDIGASAPTLGNTDGNGDDGLNPGGDGWGGGGWVGSPVGDAVLPVAVVAAMYASFLLYRRRKA</sequence>
<feature type="chain" id="PRO_5021412225" evidence="2">
    <location>
        <begin position="24"/>
        <end position="102"/>
    </location>
</feature>
<gene>
    <name evidence="3" type="ORF">E2605_18335</name>
</gene>
<evidence type="ECO:0000256" key="2">
    <source>
        <dbReference type="SAM" id="SignalP"/>
    </source>
</evidence>
<evidence type="ECO:0000313" key="3">
    <source>
        <dbReference type="EMBL" id="TFD92801.1"/>
    </source>
</evidence>
<keyword evidence="1" id="KW-1133">Transmembrane helix</keyword>
<organism evidence="3 4">
    <name type="scientific">Dysgonomonas capnocytophagoides</name>
    <dbReference type="NCBI Taxonomy" id="45254"/>
    <lineage>
        <taxon>Bacteria</taxon>
        <taxon>Pseudomonadati</taxon>
        <taxon>Bacteroidota</taxon>
        <taxon>Bacteroidia</taxon>
        <taxon>Bacteroidales</taxon>
        <taxon>Dysgonomonadaceae</taxon>
        <taxon>Dysgonomonas</taxon>
    </lineage>
</organism>
<dbReference type="AlphaFoldDB" id="A0A4Y8KYS5"/>
<proteinExistence type="predicted"/>
<feature type="signal peptide" evidence="2">
    <location>
        <begin position="1"/>
        <end position="23"/>
    </location>
</feature>
<evidence type="ECO:0000256" key="1">
    <source>
        <dbReference type="SAM" id="Phobius"/>
    </source>
</evidence>
<keyword evidence="1" id="KW-0812">Transmembrane</keyword>
<feature type="transmembrane region" description="Helical" evidence="1">
    <location>
        <begin position="80"/>
        <end position="97"/>
    </location>
</feature>
<dbReference type="Proteomes" id="UP000297861">
    <property type="component" value="Unassembled WGS sequence"/>
</dbReference>
<dbReference type="EMBL" id="SOML01000016">
    <property type="protein sequence ID" value="TFD92801.1"/>
    <property type="molecule type" value="Genomic_DNA"/>
</dbReference>
<accession>A0A4Y8KYS5</accession>
<reference evidence="3 4" key="1">
    <citation type="submission" date="2019-03" db="EMBL/GenBank/DDBJ databases">
        <title>San Antonio Military Medical Center submission to MRSN (WRAIR), pending publication.</title>
        <authorList>
            <person name="Blyth D.M."/>
            <person name="Mccarthy S.L."/>
            <person name="Schall S.E."/>
            <person name="Stam J.A."/>
            <person name="Ong A.C."/>
            <person name="Mcgann P.T."/>
        </authorList>
    </citation>
    <scope>NUCLEOTIDE SEQUENCE [LARGE SCALE GENOMIC DNA]</scope>
    <source>
        <strain evidence="3 4">MRSN571793</strain>
    </source>
</reference>
<keyword evidence="2" id="KW-0732">Signal</keyword>
<keyword evidence="1" id="KW-0472">Membrane</keyword>
<protein>
    <submittedName>
        <fullName evidence="3">Uncharacterized protein</fullName>
    </submittedName>
</protein>
<dbReference type="RefSeq" id="WP_026626134.1">
    <property type="nucleotide sequence ID" value="NZ_JAWZLG010000022.1"/>
</dbReference>
<dbReference type="OrthoDB" id="10009810at2"/>
<dbReference type="STRING" id="1121485.GCA_000426485_02201"/>
<evidence type="ECO:0000313" key="4">
    <source>
        <dbReference type="Proteomes" id="UP000297861"/>
    </source>
</evidence>